<accession>A0A7S3CZZ8</accession>
<dbReference type="InterPro" id="IPR003593">
    <property type="entry name" value="AAA+_ATPase"/>
</dbReference>
<dbReference type="PANTHER" id="PTHR48041:SF139">
    <property type="entry name" value="PROTEIN SCARLET"/>
    <property type="match status" value="1"/>
</dbReference>
<evidence type="ECO:0000256" key="7">
    <source>
        <dbReference type="ARBA" id="ARBA00023136"/>
    </source>
</evidence>
<evidence type="ECO:0000256" key="3">
    <source>
        <dbReference type="ARBA" id="ARBA00022692"/>
    </source>
</evidence>
<evidence type="ECO:0000256" key="4">
    <source>
        <dbReference type="ARBA" id="ARBA00022741"/>
    </source>
</evidence>
<dbReference type="Pfam" id="PF00005">
    <property type="entry name" value="ABC_tran"/>
    <property type="match status" value="1"/>
</dbReference>
<dbReference type="Pfam" id="PF01061">
    <property type="entry name" value="ABC2_membrane"/>
    <property type="match status" value="1"/>
</dbReference>
<dbReference type="SMART" id="SM00382">
    <property type="entry name" value="AAA"/>
    <property type="match status" value="1"/>
</dbReference>
<keyword evidence="6 8" id="KW-1133">Transmembrane helix</keyword>
<evidence type="ECO:0000256" key="6">
    <source>
        <dbReference type="ARBA" id="ARBA00022989"/>
    </source>
</evidence>
<feature type="transmembrane region" description="Helical" evidence="8">
    <location>
        <begin position="467"/>
        <end position="486"/>
    </location>
</feature>
<dbReference type="PROSITE" id="PS50893">
    <property type="entry name" value="ABC_TRANSPORTER_2"/>
    <property type="match status" value="1"/>
</dbReference>
<sequence>MKKRVEILHHCWGAAKQGELVGIMGASGAGKSTLLNSLSGRLRKAGGMEFQGTLRDGSHPVKPVDLRQTAAYVRQDDVLLPTLTVRETILFSANLKLPRTMSKAEKEKAVDHVIDELGLQKCAHTRIGNTEKRGISGGERKRTSIAVELITDPSLIFLDEPTSGLDSYTAESVMRLLVRLAKAGRTVVCTIHQPSAEIFMMMGKLLLLSRGHTVYFGSPMHALSHFKQQGYSFAEFSNPADHIMRVTNVTLNEKGEYKREKDRAKIEGMVEAASKLKPADLITNEGATPTRGAIAHKYKENVPAWMEWPVLMGRSFKNYIRNPTASKARLFQTVFQALLVGLIFLQTGNDSKGVQDRMGALFFILTGSVLGAVQSASLTFPIEKELFLHEQDNYMYRPATYFWGKTFVELPPNVIFPFLSSCIVYFMIGFQPTAEKFFVFVLVQVMMSQVGSSMGLALGAIVPNAEAASSLAPVTIIPFMLFAGLFQNVENIPVYFRPIEYISVFRYGLEAVAVNELSGLNITCPADASFCPFRSGEDALIEYGYTASNLWFDIGMTVVLFAAFRLMAWIALEAYAFRRRNSK</sequence>
<protein>
    <recommendedName>
        <fullName evidence="9">ABC transporter domain-containing protein</fullName>
    </recommendedName>
</protein>
<keyword evidence="4" id="KW-0547">Nucleotide-binding</keyword>
<proteinExistence type="predicted"/>
<evidence type="ECO:0000313" key="10">
    <source>
        <dbReference type="EMBL" id="CAE0242168.1"/>
    </source>
</evidence>
<dbReference type="GO" id="GO:0016020">
    <property type="term" value="C:membrane"/>
    <property type="evidence" value="ECO:0007669"/>
    <property type="project" value="UniProtKB-SubCell"/>
</dbReference>
<dbReference type="InterPro" id="IPR043926">
    <property type="entry name" value="ABCG_dom"/>
</dbReference>
<dbReference type="AlphaFoldDB" id="A0A7S3CZZ8"/>
<evidence type="ECO:0000256" key="5">
    <source>
        <dbReference type="ARBA" id="ARBA00022840"/>
    </source>
</evidence>
<feature type="domain" description="ABC transporter" evidence="9">
    <location>
        <begin position="1"/>
        <end position="235"/>
    </location>
</feature>
<keyword evidence="5" id="KW-0067">ATP-binding</keyword>
<feature type="transmembrane region" description="Helical" evidence="8">
    <location>
        <begin position="360"/>
        <end position="382"/>
    </location>
</feature>
<dbReference type="InterPro" id="IPR013525">
    <property type="entry name" value="ABC2_TM"/>
</dbReference>
<dbReference type="Pfam" id="PF19055">
    <property type="entry name" value="ABC2_membrane_7"/>
    <property type="match status" value="1"/>
</dbReference>
<comment type="subcellular location">
    <subcellularLocation>
        <location evidence="1">Membrane</location>
        <topology evidence="1">Multi-pass membrane protein</topology>
    </subcellularLocation>
</comment>
<reference evidence="10" key="1">
    <citation type="submission" date="2021-01" db="EMBL/GenBank/DDBJ databases">
        <authorList>
            <person name="Corre E."/>
            <person name="Pelletier E."/>
            <person name="Niang G."/>
            <person name="Scheremetjew M."/>
            <person name="Finn R."/>
            <person name="Kale V."/>
            <person name="Holt S."/>
            <person name="Cochrane G."/>
            <person name="Meng A."/>
            <person name="Brown T."/>
            <person name="Cohen L."/>
        </authorList>
    </citation>
    <scope>NUCLEOTIDE SEQUENCE</scope>
    <source>
        <strain evidence="10">NIES-2562</strain>
    </source>
</reference>
<evidence type="ECO:0000256" key="1">
    <source>
        <dbReference type="ARBA" id="ARBA00004141"/>
    </source>
</evidence>
<keyword evidence="7 8" id="KW-0472">Membrane</keyword>
<dbReference type="InterPro" id="IPR003439">
    <property type="entry name" value="ABC_transporter-like_ATP-bd"/>
</dbReference>
<dbReference type="CDD" id="cd03213">
    <property type="entry name" value="ABCG_EPDR"/>
    <property type="match status" value="1"/>
</dbReference>
<keyword evidence="3 8" id="KW-0812">Transmembrane</keyword>
<feature type="transmembrane region" description="Helical" evidence="8">
    <location>
        <begin position="550"/>
        <end position="572"/>
    </location>
</feature>
<feature type="transmembrane region" description="Helical" evidence="8">
    <location>
        <begin position="437"/>
        <end position="461"/>
    </location>
</feature>
<keyword evidence="2" id="KW-0813">Transport</keyword>
<organism evidence="10">
    <name type="scientific">Palpitomonas bilix</name>
    <dbReference type="NCBI Taxonomy" id="652834"/>
    <lineage>
        <taxon>Eukaryota</taxon>
        <taxon>Eukaryota incertae sedis</taxon>
    </lineage>
</organism>
<evidence type="ECO:0000259" key="9">
    <source>
        <dbReference type="PROSITE" id="PS50893"/>
    </source>
</evidence>
<gene>
    <name evidence="10" type="ORF">PBIL07802_LOCUS4332</name>
</gene>
<dbReference type="GO" id="GO:0140359">
    <property type="term" value="F:ABC-type transporter activity"/>
    <property type="evidence" value="ECO:0007669"/>
    <property type="project" value="InterPro"/>
</dbReference>
<feature type="transmembrane region" description="Helical" evidence="8">
    <location>
        <begin position="410"/>
        <end position="430"/>
    </location>
</feature>
<dbReference type="GO" id="GO:0005524">
    <property type="term" value="F:ATP binding"/>
    <property type="evidence" value="ECO:0007669"/>
    <property type="project" value="UniProtKB-KW"/>
</dbReference>
<dbReference type="SUPFAM" id="SSF52540">
    <property type="entry name" value="P-loop containing nucleoside triphosphate hydrolases"/>
    <property type="match status" value="1"/>
</dbReference>
<dbReference type="GO" id="GO:0016887">
    <property type="term" value="F:ATP hydrolysis activity"/>
    <property type="evidence" value="ECO:0007669"/>
    <property type="project" value="InterPro"/>
</dbReference>
<dbReference type="EMBL" id="HBIB01006926">
    <property type="protein sequence ID" value="CAE0242168.1"/>
    <property type="molecule type" value="Transcribed_RNA"/>
</dbReference>
<name>A0A7S3CZZ8_9EUKA</name>
<dbReference type="PANTHER" id="PTHR48041">
    <property type="entry name" value="ABC TRANSPORTER G FAMILY MEMBER 28"/>
    <property type="match status" value="1"/>
</dbReference>
<evidence type="ECO:0000256" key="8">
    <source>
        <dbReference type="SAM" id="Phobius"/>
    </source>
</evidence>
<dbReference type="InterPro" id="IPR027417">
    <property type="entry name" value="P-loop_NTPase"/>
</dbReference>
<evidence type="ECO:0000256" key="2">
    <source>
        <dbReference type="ARBA" id="ARBA00022448"/>
    </source>
</evidence>
<dbReference type="InterPro" id="IPR050352">
    <property type="entry name" value="ABCG_transporters"/>
</dbReference>
<feature type="transmembrane region" description="Helical" evidence="8">
    <location>
        <begin position="330"/>
        <end position="348"/>
    </location>
</feature>
<dbReference type="Gene3D" id="3.40.50.300">
    <property type="entry name" value="P-loop containing nucleotide triphosphate hydrolases"/>
    <property type="match status" value="1"/>
</dbReference>